<feature type="binding site" evidence="7">
    <location>
        <begin position="8"/>
        <end position="13"/>
    </location>
    <ligand>
        <name>ATP</name>
        <dbReference type="ChEBI" id="CHEBI:30616"/>
    </ligand>
</feature>
<feature type="binding site" evidence="7">
    <location>
        <position position="12"/>
    </location>
    <ligand>
        <name>Mg(2+)</name>
        <dbReference type="ChEBI" id="CHEBI:18420"/>
    </ligand>
</feature>
<evidence type="ECO:0000256" key="7">
    <source>
        <dbReference type="HAMAP-Rule" id="MF_00109"/>
    </source>
</evidence>
<evidence type="ECO:0000256" key="6">
    <source>
        <dbReference type="ARBA" id="ARBA00023141"/>
    </source>
</evidence>
<keyword evidence="9" id="KW-1185">Reference proteome</keyword>
<keyword evidence="1 7" id="KW-0028">Amino-acid biosynthesis</keyword>
<dbReference type="AlphaFoldDB" id="A0A919QG20"/>
<dbReference type="GO" id="GO:0008652">
    <property type="term" value="P:amino acid biosynthetic process"/>
    <property type="evidence" value="ECO:0007669"/>
    <property type="project" value="UniProtKB-KW"/>
</dbReference>
<organism evidence="8 9">
    <name type="scientific">Acrocarpospora phusangensis</name>
    <dbReference type="NCBI Taxonomy" id="1070424"/>
    <lineage>
        <taxon>Bacteria</taxon>
        <taxon>Bacillati</taxon>
        <taxon>Actinomycetota</taxon>
        <taxon>Actinomycetes</taxon>
        <taxon>Streptosporangiales</taxon>
        <taxon>Streptosporangiaceae</taxon>
        <taxon>Acrocarpospora</taxon>
    </lineage>
</organism>
<comment type="catalytic activity">
    <reaction evidence="7">
        <text>shikimate + ATP = 3-phosphoshikimate + ADP + H(+)</text>
        <dbReference type="Rhea" id="RHEA:13121"/>
        <dbReference type="ChEBI" id="CHEBI:15378"/>
        <dbReference type="ChEBI" id="CHEBI:30616"/>
        <dbReference type="ChEBI" id="CHEBI:36208"/>
        <dbReference type="ChEBI" id="CHEBI:145989"/>
        <dbReference type="ChEBI" id="CHEBI:456216"/>
        <dbReference type="EC" id="2.7.1.71"/>
    </reaction>
</comment>
<evidence type="ECO:0000256" key="4">
    <source>
        <dbReference type="ARBA" id="ARBA00022777"/>
    </source>
</evidence>
<reference evidence="8" key="1">
    <citation type="submission" date="2021-01" db="EMBL/GenBank/DDBJ databases">
        <title>Whole genome shotgun sequence of Acrocarpospora phusangensis NBRC 108782.</title>
        <authorList>
            <person name="Komaki H."/>
            <person name="Tamura T."/>
        </authorList>
    </citation>
    <scope>NUCLEOTIDE SEQUENCE</scope>
    <source>
        <strain evidence="8">NBRC 108782</strain>
    </source>
</reference>
<feature type="binding site" evidence="7">
    <location>
        <position position="30"/>
    </location>
    <ligand>
        <name>substrate</name>
    </ligand>
</feature>
<dbReference type="EMBL" id="BOOA01000051">
    <property type="protein sequence ID" value="GIH27216.1"/>
    <property type="molecule type" value="Genomic_DNA"/>
</dbReference>
<accession>A0A919QG20</accession>
<gene>
    <name evidence="8" type="primary">aroK_1</name>
    <name evidence="7" type="synonym">aroK</name>
    <name evidence="8" type="ORF">Aph01nite_55260</name>
</gene>
<keyword evidence="7" id="KW-0460">Magnesium</keyword>
<keyword evidence="3 7" id="KW-0547">Nucleotide-binding</keyword>
<comment type="subcellular location">
    <subcellularLocation>
        <location evidence="7">Cytoplasm</location>
    </subcellularLocation>
</comment>
<dbReference type="GO" id="GO:0004765">
    <property type="term" value="F:shikimate kinase activity"/>
    <property type="evidence" value="ECO:0007669"/>
    <property type="project" value="UniProtKB-UniRule"/>
</dbReference>
<comment type="subunit">
    <text evidence="7">Monomer.</text>
</comment>
<dbReference type="Proteomes" id="UP000640052">
    <property type="component" value="Unassembled WGS sequence"/>
</dbReference>
<name>A0A919QG20_9ACTN</name>
<dbReference type="PANTHER" id="PTHR21087:SF16">
    <property type="entry name" value="SHIKIMATE KINASE 1, CHLOROPLASTIC"/>
    <property type="match status" value="1"/>
</dbReference>
<comment type="caution">
    <text evidence="8">The sequence shown here is derived from an EMBL/GenBank/DDBJ whole genome shotgun (WGS) entry which is preliminary data.</text>
</comment>
<dbReference type="GO" id="GO:0005829">
    <property type="term" value="C:cytosol"/>
    <property type="evidence" value="ECO:0007669"/>
    <property type="project" value="TreeGrafter"/>
</dbReference>
<dbReference type="Pfam" id="PF01202">
    <property type="entry name" value="SKI"/>
    <property type="match status" value="1"/>
</dbReference>
<dbReference type="GO" id="GO:0005524">
    <property type="term" value="F:ATP binding"/>
    <property type="evidence" value="ECO:0007669"/>
    <property type="project" value="UniProtKB-UniRule"/>
</dbReference>
<keyword evidence="6 7" id="KW-0057">Aromatic amino acid biosynthesis</keyword>
<comment type="function">
    <text evidence="7">Catalyzes the specific phosphorylation of the 3-hydroxyl group of shikimic acid using ATP as a cosubstrate.</text>
</comment>
<comment type="caution">
    <text evidence="7">Lacks conserved residue(s) required for the propagation of feature annotation.</text>
</comment>
<evidence type="ECO:0000313" key="8">
    <source>
        <dbReference type="EMBL" id="GIH27216.1"/>
    </source>
</evidence>
<sequence>MVIVGLMGAGKSTVGRLVADALGRDQRDSDADLHDRYGLTAAEIAATLGADVLHEREARVLRAALDRRPPLVIGAAASTVEDAEARQALRRAFVVFLDGPPALLAERMRSSAHRPHFLPDLERMLTEQRERRLPYFVEVADLTADATRPAEEIAAQVLAALDD</sequence>
<comment type="cofactor">
    <cofactor evidence="7">
        <name>Mg(2+)</name>
        <dbReference type="ChEBI" id="CHEBI:18420"/>
    </cofactor>
    <text evidence="7">Binds 1 Mg(2+) ion per subunit.</text>
</comment>
<keyword evidence="5 7" id="KW-0067">ATP-binding</keyword>
<evidence type="ECO:0000256" key="5">
    <source>
        <dbReference type="ARBA" id="ARBA00022840"/>
    </source>
</evidence>
<feature type="binding site" evidence="7">
    <location>
        <position position="114"/>
    </location>
    <ligand>
        <name>ATP</name>
        <dbReference type="ChEBI" id="CHEBI:30616"/>
    </ligand>
</feature>
<protein>
    <recommendedName>
        <fullName evidence="7">Shikimate kinase</fullName>
        <shortName evidence="7">SK</shortName>
        <ecNumber evidence="7">2.7.1.71</ecNumber>
    </recommendedName>
</protein>
<dbReference type="HAMAP" id="MF_00109">
    <property type="entry name" value="Shikimate_kinase"/>
    <property type="match status" value="1"/>
</dbReference>
<comment type="pathway">
    <text evidence="7">Metabolic intermediate biosynthesis; chorismate biosynthesis; chorismate from D-erythrose 4-phosphate and phosphoenolpyruvate: step 5/7.</text>
</comment>
<evidence type="ECO:0000313" key="9">
    <source>
        <dbReference type="Proteomes" id="UP000640052"/>
    </source>
</evidence>
<feature type="binding site" evidence="7">
    <location>
        <position position="132"/>
    </location>
    <ligand>
        <name>substrate</name>
    </ligand>
</feature>
<keyword evidence="4 7" id="KW-0418">Kinase</keyword>
<dbReference type="EC" id="2.7.1.71" evidence="7"/>
<evidence type="ECO:0000256" key="1">
    <source>
        <dbReference type="ARBA" id="ARBA00022605"/>
    </source>
</evidence>
<proteinExistence type="inferred from homology"/>
<dbReference type="SUPFAM" id="SSF52540">
    <property type="entry name" value="P-loop containing nucleoside triphosphate hydrolases"/>
    <property type="match status" value="1"/>
</dbReference>
<dbReference type="GO" id="GO:0009073">
    <property type="term" value="P:aromatic amino acid family biosynthetic process"/>
    <property type="evidence" value="ECO:0007669"/>
    <property type="project" value="UniProtKB-KW"/>
</dbReference>
<evidence type="ECO:0000256" key="2">
    <source>
        <dbReference type="ARBA" id="ARBA00022679"/>
    </source>
</evidence>
<feature type="binding site" evidence="7">
    <location>
        <position position="148"/>
    </location>
    <ligand>
        <name>ATP</name>
        <dbReference type="ChEBI" id="CHEBI:30616"/>
    </ligand>
</feature>
<keyword evidence="7" id="KW-0963">Cytoplasm</keyword>
<evidence type="ECO:0000256" key="3">
    <source>
        <dbReference type="ARBA" id="ARBA00022741"/>
    </source>
</evidence>
<dbReference type="InterPro" id="IPR031322">
    <property type="entry name" value="Shikimate/glucono_kinase"/>
</dbReference>
<dbReference type="PANTHER" id="PTHR21087">
    <property type="entry name" value="SHIKIMATE KINASE"/>
    <property type="match status" value="1"/>
</dbReference>
<dbReference type="GO" id="GO:0009423">
    <property type="term" value="P:chorismate biosynthetic process"/>
    <property type="evidence" value="ECO:0007669"/>
    <property type="project" value="UniProtKB-UniRule"/>
</dbReference>
<keyword evidence="2 7" id="KW-0808">Transferase</keyword>
<dbReference type="InterPro" id="IPR027417">
    <property type="entry name" value="P-loop_NTPase"/>
</dbReference>
<dbReference type="GO" id="GO:0000287">
    <property type="term" value="F:magnesium ion binding"/>
    <property type="evidence" value="ECO:0007669"/>
    <property type="project" value="UniProtKB-UniRule"/>
</dbReference>
<comment type="similarity">
    <text evidence="7">Belongs to the shikimate kinase family.</text>
</comment>
<keyword evidence="7" id="KW-0479">Metal-binding</keyword>
<dbReference type="InterPro" id="IPR000623">
    <property type="entry name" value="Shikimate_kinase/TSH1"/>
</dbReference>
<dbReference type="Gene3D" id="3.40.50.300">
    <property type="entry name" value="P-loop containing nucleotide triphosphate hydrolases"/>
    <property type="match status" value="1"/>
</dbReference>
<dbReference type="PRINTS" id="PR01100">
    <property type="entry name" value="SHIKIMTKNASE"/>
</dbReference>